<feature type="non-terminal residue" evidence="1">
    <location>
        <position position="1"/>
    </location>
</feature>
<accession>A0AAV6M8V3</accession>
<organism evidence="1 2">
    <name type="scientific">Cucurbita argyrosperma subsp. sororia</name>
    <dbReference type="NCBI Taxonomy" id="37648"/>
    <lineage>
        <taxon>Eukaryota</taxon>
        <taxon>Viridiplantae</taxon>
        <taxon>Streptophyta</taxon>
        <taxon>Embryophyta</taxon>
        <taxon>Tracheophyta</taxon>
        <taxon>Spermatophyta</taxon>
        <taxon>Magnoliopsida</taxon>
        <taxon>eudicotyledons</taxon>
        <taxon>Gunneridae</taxon>
        <taxon>Pentapetalae</taxon>
        <taxon>rosids</taxon>
        <taxon>fabids</taxon>
        <taxon>Cucurbitales</taxon>
        <taxon>Cucurbitaceae</taxon>
        <taxon>Cucurbiteae</taxon>
        <taxon>Cucurbita</taxon>
    </lineage>
</organism>
<comment type="caution">
    <text evidence="1">The sequence shown here is derived from an EMBL/GenBank/DDBJ whole genome shotgun (WGS) entry which is preliminary data.</text>
</comment>
<protein>
    <submittedName>
        <fullName evidence="1">Uncharacterized protein</fullName>
    </submittedName>
</protein>
<dbReference type="EMBL" id="JAGKQH010000016">
    <property type="protein sequence ID" value="KAG6577210.1"/>
    <property type="molecule type" value="Genomic_DNA"/>
</dbReference>
<keyword evidence="2" id="KW-1185">Reference proteome</keyword>
<evidence type="ECO:0000313" key="2">
    <source>
        <dbReference type="Proteomes" id="UP000685013"/>
    </source>
</evidence>
<proteinExistence type="predicted"/>
<dbReference type="AlphaFoldDB" id="A0AAV6M8V3"/>
<dbReference type="Proteomes" id="UP000685013">
    <property type="component" value="Chromosome 16"/>
</dbReference>
<gene>
    <name evidence="1" type="ORF">SDJN03_24784</name>
</gene>
<reference evidence="1 2" key="1">
    <citation type="journal article" date="2021" name="Hortic Res">
        <title>The domestication of Cucurbita argyrosperma as revealed by the genome of its wild relative.</title>
        <authorList>
            <person name="Barrera-Redondo J."/>
            <person name="Sanchez-de la Vega G."/>
            <person name="Aguirre-Liguori J.A."/>
            <person name="Castellanos-Morales G."/>
            <person name="Gutierrez-Guerrero Y.T."/>
            <person name="Aguirre-Dugua X."/>
            <person name="Aguirre-Planter E."/>
            <person name="Tenaillon M.I."/>
            <person name="Lira-Saade R."/>
            <person name="Eguiarte L.E."/>
        </authorList>
    </citation>
    <scope>NUCLEOTIDE SEQUENCE [LARGE SCALE GENOMIC DNA]</scope>
    <source>
        <strain evidence="1">JBR-2021</strain>
    </source>
</reference>
<evidence type="ECO:0000313" key="1">
    <source>
        <dbReference type="EMBL" id="KAG6577210.1"/>
    </source>
</evidence>
<sequence>MYHSGVSKSRIVDRSSPLERSWLPLRSPPADLPPCRPGRGHSQFKDFPLALSSLGDSPPTYSLNTPYMSMSETPSRNFGFISSTQKKTLVIHVEDENRSNKLNVEELHIEIAQKKTDNEFYKSNYILCSTRIAFQEH</sequence>
<name>A0AAV6M8V3_9ROSI</name>